<accession>A0A853DB00</accession>
<keyword evidence="3" id="KW-1185">Reference proteome</keyword>
<evidence type="ECO:0000313" key="3">
    <source>
        <dbReference type="Proteomes" id="UP000571817"/>
    </source>
</evidence>
<dbReference type="Proteomes" id="UP000571817">
    <property type="component" value="Unassembled WGS sequence"/>
</dbReference>
<dbReference type="Gene3D" id="3.20.20.190">
    <property type="entry name" value="Phosphatidylinositol (PI) phosphodiesterase"/>
    <property type="match status" value="1"/>
</dbReference>
<sequence>MPAQTLRGGPPVVIAHRGSSRIEPEHTLGAYKRAIRDGADGVECDVRLTADRHLVCVHDRRVDRTSDGAGVVSALELAALEGLDWGSWKASHLDEDEMPLRHKAQILTLRQLIRTVQRAERQLDLVIETKHPTRYSGDVERALVALLAEFELLRPGRINVRLMSFSSMAVQRMARLAPHLERVQLTELPTALRFMDALPPNVHMVGTRIAVVRRIPAFVKRQHNYGHQVHVWTVDELEDVHLCLELGVDAIITNRPAMVREAVDAAWSTGVLQ</sequence>
<dbReference type="Pfam" id="PF03009">
    <property type="entry name" value="GDPD"/>
    <property type="match status" value="1"/>
</dbReference>
<dbReference type="EC" id="3.1.4.46" evidence="2"/>
<dbReference type="InterPro" id="IPR030395">
    <property type="entry name" value="GP_PDE_dom"/>
</dbReference>
<dbReference type="PROSITE" id="PS51704">
    <property type="entry name" value="GP_PDE"/>
    <property type="match status" value="1"/>
</dbReference>
<dbReference type="PANTHER" id="PTHR46211:SF13">
    <property type="entry name" value="GLYCEROPHOSPHODIESTER PHOSPHODIESTERASE 1-RELATED"/>
    <property type="match status" value="1"/>
</dbReference>
<dbReference type="EMBL" id="JACCFW010000001">
    <property type="protein sequence ID" value="NYJ73133.1"/>
    <property type="molecule type" value="Genomic_DNA"/>
</dbReference>
<dbReference type="SUPFAM" id="SSF51695">
    <property type="entry name" value="PLC-like phosphodiesterases"/>
    <property type="match status" value="1"/>
</dbReference>
<dbReference type="GO" id="GO:0006629">
    <property type="term" value="P:lipid metabolic process"/>
    <property type="evidence" value="ECO:0007669"/>
    <property type="project" value="InterPro"/>
</dbReference>
<organism evidence="2 3">
    <name type="scientific">Allobranchiibius huperziae</name>
    <dbReference type="NCBI Taxonomy" id="1874116"/>
    <lineage>
        <taxon>Bacteria</taxon>
        <taxon>Bacillati</taxon>
        <taxon>Actinomycetota</taxon>
        <taxon>Actinomycetes</taxon>
        <taxon>Micrococcales</taxon>
        <taxon>Dermacoccaceae</taxon>
        <taxon>Allobranchiibius</taxon>
    </lineage>
</organism>
<gene>
    <name evidence="2" type="ORF">HNR15_000096</name>
</gene>
<feature type="domain" description="GP-PDE" evidence="1">
    <location>
        <begin position="11"/>
        <end position="263"/>
    </location>
</feature>
<dbReference type="PANTHER" id="PTHR46211">
    <property type="entry name" value="GLYCEROPHOSPHORYL DIESTER PHOSPHODIESTERASE"/>
    <property type="match status" value="1"/>
</dbReference>
<keyword evidence="2" id="KW-0378">Hydrolase</keyword>
<name>A0A853DB00_9MICO</name>
<comment type="caution">
    <text evidence="2">The sequence shown here is derived from an EMBL/GenBank/DDBJ whole genome shotgun (WGS) entry which is preliminary data.</text>
</comment>
<dbReference type="GO" id="GO:0008889">
    <property type="term" value="F:glycerophosphodiester phosphodiesterase activity"/>
    <property type="evidence" value="ECO:0007669"/>
    <property type="project" value="UniProtKB-EC"/>
</dbReference>
<dbReference type="InterPro" id="IPR017946">
    <property type="entry name" value="PLC-like_Pdiesterase_TIM-brl"/>
</dbReference>
<dbReference type="RefSeq" id="WP_179478190.1">
    <property type="nucleotide sequence ID" value="NZ_JACCFW010000001.1"/>
</dbReference>
<evidence type="ECO:0000259" key="1">
    <source>
        <dbReference type="PROSITE" id="PS51704"/>
    </source>
</evidence>
<reference evidence="2 3" key="1">
    <citation type="submission" date="2020-07" db="EMBL/GenBank/DDBJ databases">
        <title>Sequencing the genomes of 1000 actinobacteria strains.</title>
        <authorList>
            <person name="Klenk H.-P."/>
        </authorList>
    </citation>
    <scope>NUCLEOTIDE SEQUENCE [LARGE SCALE GENOMIC DNA]</scope>
    <source>
        <strain evidence="2 3">DSM 29531</strain>
    </source>
</reference>
<proteinExistence type="predicted"/>
<protein>
    <submittedName>
        <fullName evidence="2">Glycerophosphoryl diester phosphodiesterase</fullName>
        <ecNumber evidence="2">3.1.4.46</ecNumber>
    </submittedName>
</protein>
<evidence type="ECO:0000313" key="2">
    <source>
        <dbReference type="EMBL" id="NYJ73133.1"/>
    </source>
</evidence>
<dbReference type="AlphaFoldDB" id="A0A853DB00"/>